<evidence type="ECO:0000313" key="3">
    <source>
        <dbReference type="Proteomes" id="UP000548867"/>
    </source>
</evidence>
<feature type="transmembrane region" description="Helical" evidence="1">
    <location>
        <begin position="214"/>
        <end position="231"/>
    </location>
</feature>
<dbReference type="AlphaFoldDB" id="A0A7W6CCW2"/>
<evidence type="ECO:0000313" key="2">
    <source>
        <dbReference type="EMBL" id="MBB3953100.1"/>
    </source>
</evidence>
<comment type="caution">
    <text evidence="2">The sequence shown here is derived from an EMBL/GenBank/DDBJ whole genome shotgun (WGS) entry which is preliminary data.</text>
</comment>
<proteinExistence type="predicted"/>
<protein>
    <submittedName>
        <fullName evidence="2">Uncharacterized protein</fullName>
    </submittedName>
</protein>
<evidence type="ECO:0000256" key="1">
    <source>
        <dbReference type="SAM" id="Phobius"/>
    </source>
</evidence>
<keyword evidence="1" id="KW-1133">Transmembrane helix</keyword>
<feature type="transmembrane region" description="Helical" evidence="1">
    <location>
        <begin position="148"/>
        <end position="164"/>
    </location>
</feature>
<feature type="transmembrane region" description="Helical" evidence="1">
    <location>
        <begin position="315"/>
        <end position="334"/>
    </location>
</feature>
<keyword evidence="1" id="KW-0812">Transmembrane</keyword>
<dbReference type="RefSeq" id="WP_343058931.1">
    <property type="nucleotide sequence ID" value="NZ_JACIDX010000001.1"/>
</dbReference>
<feature type="transmembrane region" description="Helical" evidence="1">
    <location>
        <begin position="12"/>
        <end position="31"/>
    </location>
</feature>
<reference evidence="2 3" key="1">
    <citation type="submission" date="2020-08" db="EMBL/GenBank/DDBJ databases">
        <title>Genomic Encyclopedia of Type Strains, Phase IV (KMG-IV): sequencing the most valuable type-strain genomes for metagenomic binning, comparative biology and taxonomic classification.</title>
        <authorList>
            <person name="Goeker M."/>
        </authorList>
    </citation>
    <scope>NUCLEOTIDE SEQUENCE [LARGE SCALE GENOMIC DNA]</scope>
    <source>
        <strain evidence="2 3">DSM 27057</strain>
    </source>
</reference>
<feature type="transmembrane region" description="Helical" evidence="1">
    <location>
        <begin position="170"/>
        <end position="193"/>
    </location>
</feature>
<dbReference type="Proteomes" id="UP000548867">
    <property type="component" value="Unassembled WGS sequence"/>
</dbReference>
<feature type="transmembrane region" description="Helical" evidence="1">
    <location>
        <begin position="51"/>
        <end position="72"/>
    </location>
</feature>
<keyword evidence="1" id="KW-0472">Membrane</keyword>
<dbReference type="EMBL" id="JACIDX010000001">
    <property type="protein sequence ID" value="MBB3953100.1"/>
    <property type="molecule type" value="Genomic_DNA"/>
</dbReference>
<gene>
    <name evidence="2" type="ORF">GGR38_000012</name>
</gene>
<feature type="transmembrane region" description="Helical" evidence="1">
    <location>
        <begin position="257"/>
        <end position="279"/>
    </location>
</feature>
<feature type="transmembrane region" description="Helical" evidence="1">
    <location>
        <begin position="124"/>
        <end position="141"/>
    </location>
</feature>
<name>A0A7W6CCW2_9SPHN</name>
<feature type="transmembrane region" description="Helical" evidence="1">
    <location>
        <begin position="291"/>
        <end position="309"/>
    </location>
</feature>
<feature type="transmembrane region" description="Helical" evidence="1">
    <location>
        <begin position="93"/>
        <end position="112"/>
    </location>
</feature>
<keyword evidence="3" id="KW-1185">Reference proteome</keyword>
<organism evidence="2 3">
    <name type="scientific">Novosphingobium sediminicola</name>
    <dbReference type="NCBI Taxonomy" id="563162"/>
    <lineage>
        <taxon>Bacteria</taxon>
        <taxon>Pseudomonadati</taxon>
        <taxon>Pseudomonadota</taxon>
        <taxon>Alphaproteobacteria</taxon>
        <taxon>Sphingomonadales</taxon>
        <taxon>Sphingomonadaceae</taxon>
        <taxon>Novosphingobium</taxon>
    </lineage>
</organism>
<accession>A0A7W6CCW2</accession>
<sequence length="340" mass="37136">MTKGHMTRQKHSAIELVTLSYLLSYLPYVILTRYLATNGMDGHGHPLTGLHILPVMLISAAVSTYGFIWISGWGRLMHRVRVGGLWLPGATRATFWSGLCTVFVLTTVPLSYTFRDVSIPFMQLLMRGDILIIAPLVDLLLGRRVHWWSWGALVLVALALFHTLSARGGLALPGLALLTLLIYTAGYFGRLWVMTRVAKDDDPVRLRRFFSEEKLVAFPIAILSLAAIAWTDRAPGGAGAQLLWGFTDAWRSEHLPAMILTGLMVCATGVFSGLILLDGRENSFCVPLERSASILAGVGGTVILAQFYGGKWPSGAEFVGAALLLIAVLLLSVGPRLRRP</sequence>